<evidence type="ECO:0000313" key="3">
    <source>
        <dbReference type="Proteomes" id="UP000680158"/>
    </source>
</evidence>
<organism evidence="2 3">
    <name type="scientific">Undibacterium baiyunense</name>
    <dbReference type="NCBI Taxonomy" id="2828731"/>
    <lineage>
        <taxon>Bacteria</taxon>
        <taxon>Pseudomonadati</taxon>
        <taxon>Pseudomonadota</taxon>
        <taxon>Betaproteobacteria</taxon>
        <taxon>Burkholderiales</taxon>
        <taxon>Oxalobacteraceae</taxon>
        <taxon>Undibacterium</taxon>
    </lineage>
</organism>
<evidence type="ECO:0000313" key="2">
    <source>
        <dbReference type="EMBL" id="MBR7745148.1"/>
    </source>
</evidence>
<reference evidence="2 3" key="1">
    <citation type="submission" date="2021-04" db="EMBL/GenBank/DDBJ databases">
        <title>novel species isolated from subtropical streams in China.</title>
        <authorList>
            <person name="Lu H."/>
        </authorList>
    </citation>
    <scope>NUCLEOTIDE SEQUENCE [LARGE SCALE GENOMIC DNA]</scope>
    <source>
        <strain evidence="2 3">BYS107W</strain>
    </source>
</reference>
<protein>
    <submittedName>
        <fullName evidence="2">Uncharacterized protein</fullName>
    </submittedName>
</protein>
<proteinExistence type="predicted"/>
<keyword evidence="1" id="KW-0175">Coiled coil</keyword>
<keyword evidence="3" id="KW-1185">Reference proteome</keyword>
<accession>A0A941I0E5</accession>
<dbReference type="Proteomes" id="UP000680158">
    <property type="component" value="Unassembled WGS sequence"/>
</dbReference>
<dbReference type="AlphaFoldDB" id="A0A941I0E5"/>
<feature type="coiled-coil region" evidence="1">
    <location>
        <begin position="79"/>
        <end position="106"/>
    </location>
</feature>
<sequence length="161" mass="18311">MNKHEKIDLAEDLDMRNLLEKLLADDLDISARAVARLHPTLKAASSITRSVSRSKLLADYQKRQAEYRRWRGRVSRRSSKDLASALAEKEIRIRELETSVQLLTASHLAMIRVVGELGGFSKWANFFEFYTAARDNLYKLGALPETSVAPLAQVNKRIRKS</sequence>
<name>A0A941I0E5_9BURK</name>
<evidence type="ECO:0000256" key="1">
    <source>
        <dbReference type="SAM" id="Coils"/>
    </source>
</evidence>
<dbReference type="EMBL" id="JAGSPM010000001">
    <property type="protein sequence ID" value="MBR7745148.1"/>
    <property type="molecule type" value="Genomic_DNA"/>
</dbReference>
<comment type="caution">
    <text evidence="2">The sequence shown here is derived from an EMBL/GenBank/DDBJ whole genome shotgun (WGS) entry which is preliminary data.</text>
</comment>
<dbReference type="RefSeq" id="WP_212682608.1">
    <property type="nucleotide sequence ID" value="NZ_JAGSPM010000001.1"/>
</dbReference>
<gene>
    <name evidence="2" type="ORF">KDM92_01030</name>
</gene>